<feature type="transmembrane region" description="Helical" evidence="5">
    <location>
        <begin position="55"/>
        <end position="74"/>
    </location>
</feature>
<dbReference type="InterPro" id="IPR002645">
    <property type="entry name" value="STAS_dom"/>
</dbReference>
<feature type="transmembrane region" description="Helical" evidence="5">
    <location>
        <begin position="28"/>
        <end position="49"/>
    </location>
</feature>
<dbReference type="HOGENOM" id="CLU_003182_13_1_10"/>
<keyword evidence="3 5" id="KW-1133">Transmembrane helix</keyword>
<evidence type="ECO:0000256" key="5">
    <source>
        <dbReference type="SAM" id="Phobius"/>
    </source>
</evidence>
<feature type="transmembrane region" description="Helical" evidence="5">
    <location>
        <begin position="257"/>
        <end position="276"/>
    </location>
</feature>
<dbReference type="InterPro" id="IPR001902">
    <property type="entry name" value="SLC26A/SulP_fam"/>
</dbReference>
<feature type="transmembrane region" description="Helical" evidence="5">
    <location>
        <begin position="352"/>
        <end position="372"/>
    </location>
</feature>
<dbReference type="GO" id="GO:0016020">
    <property type="term" value="C:membrane"/>
    <property type="evidence" value="ECO:0007669"/>
    <property type="project" value="UniProtKB-SubCell"/>
</dbReference>
<dbReference type="RefSeq" id="WP_013764957.1">
    <property type="nucleotide sequence ID" value="NC_015510.1"/>
</dbReference>
<reference key="2">
    <citation type="submission" date="2011-04" db="EMBL/GenBank/DDBJ databases">
        <title>Complete sequence of chromosome of Haliscomenobacter hydrossis DSM 1100.</title>
        <authorList>
            <consortium name="US DOE Joint Genome Institute (JGI-PGF)"/>
            <person name="Lucas S."/>
            <person name="Han J."/>
            <person name="Lapidus A."/>
            <person name="Bruce D."/>
            <person name="Goodwin L."/>
            <person name="Pitluck S."/>
            <person name="Peters L."/>
            <person name="Kyrpides N."/>
            <person name="Mavromatis K."/>
            <person name="Ivanova N."/>
            <person name="Ovchinnikova G."/>
            <person name="Pagani I."/>
            <person name="Daligault H."/>
            <person name="Detter J.C."/>
            <person name="Han C."/>
            <person name="Land M."/>
            <person name="Hauser L."/>
            <person name="Markowitz V."/>
            <person name="Cheng J.-F."/>
            <person name="Hugenholtz P."/>
            <person name="Woyke T."/>
            <person name="Wu D."/>
            <person name="Verbarg S."/>
            <person name="Frueling A."/>
            <person name="Brambilla E."/>
            <person name="Klenk H.-P."/>
            <person name="Eisen J.A."/>
        </authorList>
    </citation>
    <scope>NUCLEOTIDE SEQUENCE</scope>
    <source>
        <strain>DSM 1100</strain>
    </source>
</reference>
<dbReference type="eggNOG" id="COG0659">
    <property type="taxonomic scope" value="Bacteria"/>
</dbReference>
<evidence type="ECO:0000313" key="7">
    <source>
        <dbReference type="EMBL" id="AEE50408.1"/>
    </source>
</evidence>
<dbReference type="KEGG" id="hhy:Halhy_2535"/>
<dbReference type="Pfam" id="PF01740">
    <property type="entry name" value="STAS"/>
    <property type="match status" value="1"/>
</dbReference>
<proteinExistence type="predicted"/>
<dbReference type="AlphaFoldDB" id="F4KYK2"/>
<dbReference type="Pfam" id="PF00916">
    <property type="entry name" value="Sulfate_transp"/>
    <property type="match status" value="1"/>
</dbReference>
<reference evidence="7 8" key="1">
    <citation type="journal article" date="2011" name="Stand. Genomic Sci.">
        <title>Complete genome sequence of Haliscomenobacter hydrossis type strain (O).</title>
        <authorList>
            <consortium name="US DOE Joint Genome Institute (JGI-PGF)"/>
            <person name="Daligault H."/>
            <person name="Lapidus A."/>
            <person name="Zeytun A."/>
            <person name="Nolan M."/>
            <person name="Lucas S."/>
            <person name="Del Rio T.G."/>
            <person name="Tice H."/>
            <person name="Cheng J.F."/>
            <person name="Tapia R."/>
            <person name="Han C."/>
            <person name="Goodwin L."/>
            <person name="Pitluck S."/>
            <person name="Liolios K."/>
            <person name="Pagani I."/>
            <person name="Ivanova N."/>
            <person name="Huntemann M."/>
            <person name="Mavromatis K."/>
            <person name="Mikhailova N."/>
            <person name="Pati A."/>
            <person name="Chen A."/>
            <person name="Palaniappan K."/>
            <person name="Land M."/>
            <person name="Hauser L."/>
            <person name="Brambilla E.M."/>
            <person name="Rohde M."/>
            <person name="Verbarg S."/>
            <person name="Goker M."/>
            <person name="Bristow J."/>
            <person name="Eisen J.A."/>
            <person name="Markowitz V."/>
            <person name="Hugenholtz P."/>
            <person name="Kyrpides N.C."/>
            <person name="Klenk H.P."/>
            <person name="Woyke T."/>
        </authorList>
    </citation>
    <scope>NUCLEOTIDE SEQUENCE [LARGE SCALE GENOMIC DNA]</scope>
    <source>
        <strain evidence="8">ATCC 27775 / DSM 1100 / LMG 10767 / O</strain>
    </source>
</reference>
<dbReference type="InterPro" id="IPR036513">
    <property type="entry name" value="STAS_dom_sf"/>
</dbReference>
<feature type="transmembrane region" description="Helical" evidence="5">
    <location>
        <begin position="128"/>
        <end position="151"/>
    </location>
</feature>
<protein>
    <submittedName>
        <fullName evidence="7">Sulphate transporter</fullName>
    </submittedName>
</protein>
<dbReference type="EMBL" id="CP002691">
    <property type="protein sequence ID" value="AEE50408.1"/>
    <property type="molecule type" value="Genomic_DNA"/>
</dbReference>
<dbReference type="OrthoDB" id="9771198at2"/>
<dbReference type="CDD" id="cd07042">
    <property type="entry name" value="STAS_SulP_like_sulfate_transporter"/>
    <property type="match status" value="1"/>
</dbReference>
<evidence type="ECO:0000256" key="1">
    <source>
        <dbReference type="ARBA" id="ARBA00004141"/>
    </source>
</evidence>
<keyword evidence="8" id="KW-1185">Reference proteome</keyword>
<keyword evidence="2 5" id="KW-0812">Transmembrane</keyword>
<dbReference type="STRING" id="760192.Halhy_2535"/>
<feature type="transmembrane region" description="Helical" evidence="5">
    <location>
        <begin position="393"/>
        <end position="418"/>
    </location>
</feature>
<evidence type="ECO:0000256" key="3">
    <source>
        <dbReference type="ARBA" id="ARBA00022989"/>
    </source>
</evidence>
<keyword evidence="4 5" id="KW-0472">Membrane</keyword>
<evidence type="ECO:0000313" key="8">
    <source>
        <dbReference type="Proteomes" id="UP000008461"/>
    </source>
</evidence>
<feature type="transmembrane region" description="Helical" evidence="5">
    <location>
        <begin position="328"/>
        <end position="346"/>
    </location>
</feature>
<accession>F4KYK2</accession>
<evidence type="ECO:0000256" key="4">
    <source>
        <dbReference type="ARBA" id="ARBA00023136"/>
    </source>
</evidence>
<comment type="subcellular location">
    <subcellularLocation>
        <location evidence="1">Membrane</location>
        <topology evidence="1">Multi-pass membrane protein</topology>
    </subcellularLocation>
</comment>
<feature type="transmembrane region" description="Helical" evidence="5">
    <location>
        <begin position="209"/>
        <end position="237"/>
    </location>
</feature>
<dbReference type="PROSITE" id="PS50801">
    <property type="entry name" value="STAS"/>
    <property type="match status" value="1"/>
</dbReference>
<dbReference type="Gene3D" id="3.30.750.24">
    <property type="entry name" value="STAS domain"/>
    <property type="match status" value="1"/>
</dbReference>
<dbReference type="PANTHER" id="PTHR11814">
    <property type="entry name" value="SULFATE TRANSPORTER"/>
    <property type="match status" value="1"/>
</dbReference>
<sequence length="596" mass="64201">MAKSYWNSINPYPKWFKFVNRRTLRADLFAGLTGAIIVLPQGLAFAMIAGLPPVYGLYTAIIPPIIAGLFGSSLHMVSGPTTANSLVIFAALSPIVMPGTPEYVSLALVITFFVGLIQLGFGLARLGVFVNFVSETVVVGFTTGAAILIAISQLKNVSGIEIANGLSAAETINVFFDKFLTGNFQVFTVAAISFLVAVMIKIKRPKLPYLIGGLLAGSLVAAVLGGSAVGIKFVGAIPRGLPPMSWPSFALADFSSLFPSAFAVAMIGLISAIAIGKSIGSQSGQRIDSNREFVGQGLANMIGSFFSSYAGSGSFTRSGVNYQAGAKTPISVVFASLILLVIMLSISPLAAYLPIPAMGGIIVLVSINLIDLPEIKRIAKASRLEMTVFSSTFIATLLVDLEYAIFLGIIISLTFFLYKVSTPNIATMAPDPTKPDNSLTFIKRKPELRECSQIKIIRLDGPIFYGAVDHISDFFDQVYEGNYKYCLILSEGVNFIGLAGAHWLYEEAERWKKRGGGLYLCNLKVIAQDVLIASGYKAQIGENHFFVTKQDAIAYIYSLIPDEACRNCERRVFRECRMKAAKVEQASQVSHSAQKT</sequence>
<feature type="transmembrane region" description="Helical" evidence="5">
    <location>
        <begin position="103"/>
        <end position="121"/>
    </location>
</feature>
<evidence type="ECO:0000259" key="6">
    <source>
        <dbReference type="PROSITE" id="PS50801"/>
    </source>
</evidence>
<feature type="transmembrane region" description="Helical" evidence="5">
    <location>
        <begin position="184"/>
        <end position="202"/>
    </location>
</feature>
<dbReference type="InterPro" id="IPR011547">
    <property type="entry name" value="SLC26A/SulP_dom"/>
</dbReference>
<dbReference type="Proteomes" id="UP000008461">
    <property type="component" value="Chromosome"/>
</dbReference>
<feature type="domain" description="STAS" evidence="6">
    <location>
        <begin position="444"/>
        <end position="556"/>
    </location>
</feature>
<name>F4KYK2_HALH1</name>
<organism evidence="7 8">
    <name type="scientific">Haliscomenobacter hydrossis (strain ATCC 27775 / DSM 1100 / LMG 10767 / O)</name>
    <dbReference type="NCBI Taxonomy" id="760192"/>
    <lineage>
        <taxon>Bacteria</taxon>
        <taxon>Pseudomonadati</taxon>
        <taxon>Bacteroidota</taxon>
        <taxon>Saprospiria</taxon>
        <taxon>Saprospirales</taxon>
        <taxon>Haliscomenobacteraceae</taxon>
        <taxon>Haliscomenobacter</taxon>
    </lineage>
</organism>
<dbReference type="GO" id="GO:0055085">
    <property type="term" value="P:transmembrane transport"/>
    <property type="evidence" value="ECO:0007669"/>
    <property type="project" value="InterPro"/>
</dbReference>
<evidence type="ECO:0000256" key="2">
    <source>
        <dbReference type="ARBA" id="ARBA00022692"/>
    </source>
</evidence>
<dbReference type="SUPFAM" id="SSF52091">
    <property type="entry name" value="SpoIIaa-like"/>
    <property type="match status" value="1"/>
</dbReference>
<gene>
    <name evidence="7" type="ordered locus">Halhy_2535</name>
</gene>
<feature type="transmembrane region" description="Helical" evidence="5">
    <location>
        <begin position="81"/>
        <end position="97"/>
    </location>
</feature>